<evidence type="ECO:0000313" key="2">
    <source>
        <dbReference type="EMBL" id="PIT96383.1"/>
    </source>
</evidence>
<dbReference type="PANTHER" id="PTHR45947:SF3">
    <property type="entry name" value="SULFOQUINOVOSYL TRANSFERASE SQD2"/>
    <property type="match status" value="1"/>
</dbReference>
<proteinExistence type="predicted"/>
<evidence type="ECO:0000313" key="3">
    <source>
        <dbReference type="Proteomes" id="UP000228533"/>
    </source>
</evidence>
<dbReference type="Proteomes" id="UP000228533">
    <property type="component" value="Unassembled WGS sequence"/>
</dbReference>
<name>A0A2M6WUA3_9BACT</name>
<dbReference type="Gene3D" id="3.40.50.2000">
    <property type="entry name" value="Glycogen Phosphorylase B"/>
    <property type="match status" value="1"/>
</dbReference>
<organism evidence="2 3">
    <name type="scientific">Candidatus Falkowbacteria bacterium CG10_big_fil_rev_8_21_14_0_10_37_14</name>
    <dbReference type="NCBI Taxonomy" id="1974561"/>
    <lineage>
        <taxon>Bacteria</taxon>
        <taxon>Candidatus Falkowiibacteriota</taxon>
    </lineage>
</organism>
<feature type="domain" description="Glycosyl transferase family 1" evidence="1">
    <location>
        <begin position="153"/>
        <end position="304"/>
    </location>
</feature>
<dbReference type="EMBL" id="PFAM01000004">
    <property type="protein sequence ID" value="PIT96383.1"/>
    <property type="molecule type" value="Genomic_DNA"/>
</dbReference>
<protein>
    <submittedName>
        <fullName evidence="2">Glycosyl transferase family 1</fullName>
    </submittedName>
</protein>
<dbReference type="SUPFAM" id="SSF53756">
    <property type="entry name" value="UDP-Glycosyltransferase/glycogen phosphorylase"/>
    <property type="match status" value="1"/>
</dbReference>
<gene>
    <name evidence="2" type="ORF">COT94_00270</name>
</gene>
<keyword evidence="2" id="KW-0808">Transferase</keyword>
<evidence type="ECO:0000259" key="1">
    <source>
        <dbReference type="Pfam" id="PF00534"/>
    </source>
</evidence>
<dbReference type="CDD" id="cd03801">
    <property type="entry name" value="GT4_PimA-like"/>
    <property type="match status" value="1"/>
</dbReference>
<dbReference type="InterPro" id="IPR050194">
    <property type="entry name" value="Glycosyltransferase_grp1"/>
</dbReference>
<dbReference type="PANTHER" id="PTHR45947">
    <property type="entry name" value="SULFOQUINOVOSYL TRANSFERASE SQD2"/>
    <property type="match status" value="1"/>
</dbReference>
<accession>A0A2M6WUA3</accession>
<dbReference type="GO" id="GO:0016757">
    <property type="term" value="F:glycosyltransferase activity"/>
    <property type="evidence" value="ECO:0007669"/>
    <property type="project" value="InterPro"/>
</dbReference>
<dbReference type="AlphaFoldDB" id="A0A2M6WUA3"/>
<dbReference type="Pfam" id="PF00534">
    <property type="entry name" value="Glycos_transf_1"/>
    <property type="match status" value="1"/>
</dbReference>
<dbReference type="InterPro" id="IPR001296">
    <property type="entry name" value="Glyco_trans_1"/>
</dbReference>
<reference evidence="3" key="1">
    <citation type="submission" date="2017-09" db="EMBL/GenBank/DDBJ databases">
        <title>Depth-based differentiation of microbial function through sediment-hosted aquifers and enrichment of novel symbionts in the deep terrestrial subsurface.</title>
        <authorList>
            <person name="Probst A.J."/>
            <person name="Ladd B."/>
            <person name="Jarett J.K."/>
            <person name="Geller-Mcgrath D.E."/>
            <person name="Sieber C.M.K."/>
            <person name="Emerson J.B."/>
            <person name="Anantharaman K."/>
            <person name="Thomas B.C."/>
            <person name="Malmstrom R."/>
            <person name="Stieglmeier M."/>
            <person name="Klingl A."/>
            <person name="Woyke T."/>
            <person name="Ryan C.M."/>
            <person name="Banfield J.F."/>
        </authorList>
    </citation>
    <scope>NUCLEOTIDE SEQUENCE [LARGE SCALE GENOMIC DNA]</scope>
</reference>
<comment type="caution">
    <text evidence="2">The sequence shown here is derived from an EMBL/GenBank/DDBJ whole genome shotgun (WGS) entry which is preliminary data.</text>
</comment>
<sequence length="385" mass="42997">MKIAVLHAYPVEPDGLSIQGNLLYKGLKEMSDEFNLEVVPCHFRPSLQKQWVLSGFKPDIAIGVGCWTNSPDIVFSPQRSGVLPVPWFVADGWVANYHKELSALPLVLTTSNWVTETYKRDGVDTKNFVTMPIGFDPEEIHPIPQDDPKIQAMRAMLGVQPHDRMILTVGGDVSSKGAQEMLRALAEIDKDFQNWKYVLKASESDSSAIHGAEEDELIEELGIDRGKIVYFNGMYSHDFMSVLLAACDIYAAPSRLEGFGMIQMEAEACGKPVISINVGGPVDTIIHGETGYLAEVGESIELKEEWAQESMGFDADHKILFDKPKVFAYRASISDLVKYTKELLVDDEKRLAMGKAAKAHADLNFHYRKVTRDAYKLISERLNIK</sequence>